<keyword evidence="10" id="KW-0472">Membrane</keyword>
<keyword evidence="14" id="KW-1185">Reference proteome</keyword>
<reference evidence="13 14" key="1">
    <citation type="submission" date="2020-08" db="EMBL/GenBank/DDBJ databases">
        <title>Paraeoetvoesia sp. YC-7-48 draft genome sequence.</title>
        <authorList>
            <person name="Yao L."/>
        </authorList>
    </citation>
    <scope>NUCLEOTIDE SEQUENCE [LARGE SCALE GENOMIC DNA]</scope>
    <source>
        <strain evidence="14">YC-7-48</strain>
    </source>
</reference>
<keyword evidence="7 13" id="KW-0418">Kinase</keyword>
<dbReference type="Pfam" id="PF00672">
    <property type="entry name" value="HAMP"/>
    <property type="match status" value="1"/>
</dbReference>
<dbReference type="CDD" id="cd00082">
    <property type="entry name" value="HisKA"/>
    <property type="match status" value="1"/>
</dbReference>
<dbReference type="PROSITE" id="PS50109">
    <property type="entry name" value="HIS_KIN"/>
    <property type="match status" value="1"/>
</dbReference>
<dbReference type="SUPFAM" id="SSF55874">
    <property type="entry name" value="ATPase domain of HSP90 chaperone/DNA topoisomerase II/histidine kinase"/>
    <property type="match status" value="1"/>
</dbReference>
<dbReference type="SMART" id="SM00388">
    <property type="entry name" value="HisKA"/>
    <property type="match status" value="1"/>
</dbReference>
<dbReference type="Pfam" id="PF02518">
    <property type="entry name" value="HATPase_c"/>
    <property type="match status" value="1"/>
</dbReference>
<accession>A0A842HKY5</accession>
<dbReference type="Gene3D" id="3.30.565.10">
    <property type="entry name" value="Histidine kinase-like ATPase, C-terminal domain"/>
    <property type="match status" value="1"/>
</dbReference>
<comment type="subcellular location">
    <subcellularLocation>
        <location evidence="2">Membrane</location>
    </subcellularLocation>
</comment>
<dbReference type="InterPro" id="IPR036890">
    <property type="entry name" value="HATPase_C_sf"/>
</dbReference>
<dbReference type="InterPro" id="IPR036097">
    <property type="entry name" value="HisK_dim/P_sf"/>
</dbReference>
<keyword evidence="5" id="KW-0808">Transferase</keyword>
<evidence type="ECO:0000256" key="3">
    <source>
        <dbReference type="ARBA" id="ARBA00012438"/>
    </source>
</evidence>
<dbReference type="SUPFAM" id="SSF47384">
    <property type="entry name" value="Homodimeric domain of signal transducing histidine kinase"/>
    <property type="match status" value="1"/>
</dbReference>
<evidence type="ECO:0000256" key="9">
    <source>
        <dbReference type="ARBA" id="ARBA00023012"/>
    </source>
</evidence>
<feature type="domain" description="Histidine kinase" evidence="11">
    <location>
        <begin position="221"/>
        <end position="419"/>
    </location>
</feature>
<comment type="catalytic activity">
    <reaction evidence="1">
        <text>ATP + protein L-histidine = ADP + protein N-phospho-L-histidine.</text>
        <dbReference type="EC" id="2.7.13.3"/>
    </reaction>
</comment>
<dbReference type="GO" id="GO:0000155">
    <property type="term" value="F:phosphorelay sensor kinase activity"/>
    <property type="evidence" value="ECO:0007669"/>
    <property type="project" value="InterPro"/>
</dbReference>
<gene>
    <name evidence="13" type="ORF">GTU67_03340</name>
</gene>
<dbReference type="PANTHER" id="PTHR45436">
    <property type="entry name" value="SENSOR HISTIDINE KINASE YKOH"/>
    <property type="match status" value="1"/>
</dbReference>
<feature type="domain" description="HAMP" evidence="12">
    <location>
        <begin position="160"/>
        <end position="213"/>
    </location>
</feature>
<dbReference type="PROSITE" id="PS50885">
    <property type="entry name" value="HAMP"/>
    <property type="match status" value="1"/>
</dbReference>
<dbReference type="CDD" id="cd00075">
    <property type="entry name" value="HATPase"/>
    <property type="match status" value="1"/>
</dbReference>
<dbReference type="Pfam" id="PF00512">
    <property type="entry name" value="HisKA"/>
    <property type="match status" value="1"/>
</dbReference>
<dbReference type="GO" id="GO:0005886">
    <property type="term" value="C:plasma membrane"/>
    <property type="evidence" value="ECO:0007669"/>
    <property type="project" value="TreeGrafter"/>
</dbReference>
<dbReference type="PANTHER" id="PTHR45436:SF16">
    <property type="entry name" value="HISTIDINE KINASE"/>
    <property type="match status" value="1"/>
</dbReference>
<keyword evidence="8 10" id="KW-1133">Transmembrane helix</keyword>
<dbReference type="RefSeq" id="WP_185778759.1">
    <property type="nucleotide sequence ID" value="NZ_JACJUU010000002.1"/>
</dbReference>
<comment type="caution">
    <text evidence="13">The sequence shown here is derived from an EMBL/GenBank/DDBJ whole genome shotgun (WGS) entry which is preliminary data.</text>
</comment>
<dbReference type="EMBL" id="JACJUU010000002">
    <property type="protein sequence ID" value="MBC2768946.1"/>
    <property type="molecule type" value="Genomic_DNA"/>
</dbReference>
<dbReference type="Gene3D" id="6.10.340.10">
    <property type="match status" value="1"/>
</dbReference>
<dbReference type="InterPro" id="IPR003594">
    <property type="entry name" value="HATPase_dom"/>
</dbReference>
<dbReference type="AlphaFoldDB" id="A0A842HKY5"/>
<dbReference type="SMART" id="SM00304">
    <property type="entry name" value="HAMP"/>
    <property type="match status" value="1"/>
</dbReference>
<evidence type="ECO:0000313" key="13">
    <source>
        <dbReference type="EMBL" id="MBC2768946.1"/>
    </source>
</evidence>
<sequence>MRSISYRIYRVIAVVGLISLLAMFVSTTLVNEDLEDTMLRVELAQEREFFVAQGFDPAKALVLQGPGITRVYYPAGQGATNPANALPAVFAGLSPGFMGEVYRDEQTYLVSISNVSGGTLYLARDITHFEEREWLFRMAILVVGLLVGLLVIVLSVVGARRVVQPLRELAERIQRLPVGPAIDRLPGHWQDAELQTIAGAFNDFVTELEAYVRREKSLLSLASHELRTPIAIITGALDILEQRGGLSAADQATLARIRRAADEMQSNVRVLLALARKNKSADSLPASVSLATEIHVVLEGLAADFPIASRVSFNAFGPGQVCADPVVVRMLLRNLIQNALQHTTRRIYIALHEDVVEVRDEGPGLDPVAQDILQGTLDLASDNGPVSGLGLYLVTLMVERLGWRLDLAQTTSSGTTIRVGPRDSAFFSDQAVNEQHNNGANN</sequence>
<evidence type="ECO:0000256" key="7">
    <source>
        <dbReference type="ARBA" id="ARBA00022777"/>
    </source>
</evidence>
<evidence type="ECO:0000256" key="2">
    <source>
        <dbReference type="ARBA" id="ARBA00004370"/>
    </source>
</evidence>
<dbReference type="Gene3D" id="1.10.287.130">
    <property type="match status" value="1"/>
</dbReference>
<keyword evidence="9" id="KW-0902">Two-component regulatory system</keyword>
<evidence type="ECO:0000256" key="8">
    <source>
        <dbReference type="ARBA" id="ARBA00022989"/>
    </source>
</evidence>
<evidence type="ECO:0000259" key="11">
    <source>
        <dbReference type="PROSITE" id="PS50109"/>
    </source>
</evidence>
<proteinExistence type="predicted"/>
<evidence type="ECO:0000259" key="12">
    <source>
        <dbReference type="PROSITE" id="PS50885"/>
    </source>
</evidence>
<evidence type="ECO:0000256" key="10">
    <source>
        <dbReference type="SAM" id="Phobius"/>
    </source>
</evidence>
<keyword evidence="6 10" id="KW-0812">Transmembrane</keyword>
<dbReference type="EC" id="2.7.13.3" evidence="3"/>
<feature type="transmembrane region" description="Helical" evidence="10">
    <location>
        <begin position="134"/>
        <end position="157"/>
    </location>
</feature>
<evidence type="ECO:0000256" key="1">
    <source>
        <dbReference type="ARBA" id="ARBA00000085"/>
    </source>
</evidence>
<keyword evidence="4" id="KW-0597">Phosphoprotein</keyword>
<protein>
    <recommendedName>
        <fullName evidence="3">histidine kinase</fullName>
        <ecNumber evidence="3">2.7.13.3</ecNumber>
    </recommendedName>
</protein>
<organism evidence="13 14">
    <name type="scientific">Pusillimonas minor</name>
    <dbReference type="NCBI Taxonomy" id="2697024"/>
    <lineage>
        <taxon>Bacteria</taxon>
        <taxon>Pseudomonadati</taxon>
        <taxon>Pseudomonadota</taxon>
        <taxon>Betaproteobacteria</taxon>
        <taxon>Burkholderiales</taxon>
        <taxon>Alcaligenaceae</taxon>
        <taxon>Pusillimonas</taxon>
    </lineage>
</organism>
<dbReference type="InterPro" id="IPR003661">
    <property type="entry name" value="HisK_dim/P_dom"/>
</dbReference>
<evidence type="ECO:0000313" key="14">
    <source>
        <dbReference type="Proteomes" id="UP000545386"/>
    </source>
</evidence>
<evidence type="ECO:0000256" key="4">
    <source>
        <dbReference type="ARBA" id="ARBA00022553"/>
    </source>
</evidence>
<name>A0A842HKY5_9BURK</name>
<evidence type="ECO:0000256" key="5">
    <source>
        <dbReference type="ARBA" id="ARBA00022679"/>
    </source>
</evidence>
<evidence type="ECO:0000256" key="6">
    <source>
        <dbReference type="ARBA" id="ARBA00022692"/>
    </source>
</evidence>
<dbReference type="SMART" id="SM00387">
    <property type="entry name" value="HATPase_c"/>
    <property type="match status" value="1"/>
</dbReference>
<dbReference type="InterPro" id="IPR003660">
    <property type="entry name" value="HAMP_dom"/>
</dbReference>
<dbReference type="InterPro" id="IPR005467">
    <property type="entry name" value="His_kinase_dom"/>
</dbReference>
<dbReference type="Proteomes" id="UP000545386">
    <property type="component" value="Unassembled WGS sequence"/>
</dbReference>
<dbReference type="InterPro" id="IPR050428">
    <property type="entry name" value="TCS_sensor_his_kinase"/>
</dbReference>
<feature type="transmembrane region" description="Helical" evidence="10">
    <location>
        <begin position="12"/>
        <end position="30"/>
    </location>
</feature>